<protein>
    <submittedName>
        <fullName evidence="14">General secretion pathway protein D</fullName>
    </submittedName>
</protein>
<dbReference type="InterPro" id="IPR001775">
    <property type="entry name" value="GspD/PilQ"/>
</dbReference>
<dbReference type="Pfam" id="PF21305">
    <property type="entry name" value="type_II_gspD_N0"/>
    <property type="match status" value="1"/>
</dbReference>
<feature type="domain" description="Type II/III secretion system secretin-like" evidence="11">
    <location>
        <begin position="467"/>
        <end position="631"/>
    </location>
</feature>
<dbReference type="EMBL" id="RKHR01000004">
    <property type="protein sequence ID" value="ROS01349.1"/>
    <property type="molecule type" value="Genomic_DNA"/>
</dbReference>
<sequence length="689" mass="73538">MNKINKQGCSFLFRSKPAVRLNQQLIKQGNTVNRFSLRASIGALVIAAAMLQPVVAMAAPAAGEEPATWTLNFNNTDIQELIHFVAEASGKTIIIDPKVSGKVKVISTRPVGAEELYQLFLSVLQVHGYVAVESAGAVRIVPAKSGRSEALPVVTAPGNTRDLVTHVIQLENISAAKLVPVLRPLVAQQSHLAAYAPSNAIIIADTAANIQRIRKIIANIDQAAVDQTDVVQLNYASAEETVRIVEQLEKEGAAKGAAQANRVKLVADTRTNSVLINGDEIQRNRVKALVRHLDRPLQTSGNAQVVNLQYATAADAAEVLGKVMDNMAGMISAKTGGKKGQAAAAASSSTVVADEATNSLIITADASNMATINSLIEKIDIRRTQLLVEAIIVEVRDKDLQELGVDWIAAGDKGFGSSIGGDGTLIGSIAKGLVSDNPQAEVGQALAGSKGGTYGWGNDKFLGILHAVQTDSHYNVLSTPSLLTLNNKEASIEITQEVSIPTGSYSNDDGDNPFTTNERKDVGLVLKLTPHINEDAAVMMDLELQNDSIAEVSVNTNGDPTFLKRHITTSVLADDGGIIVLGGLVQNKVTNSQTKVPLLGDIPLLGALFRSNSDVVEKTNLMIFIRPQIVRKTADINRATQAPYLNIRNMQVKDRDNGQAVPVLPEWQEQMKRLDEIRAAEAAAGALYE</sequence>
<gene>
    <name evidence="14" type="ORF">EDC56_1784</name>
</gene>
<dbReference type="NCBIfam" id="TIGR02517">
    <property type="entry name" value="type_II_gspD"/>
    <property type="match status" value="1"/>
</dbReference>
<evidence type="ECO:0000256" key="6">
    <source>
        <dbReference type="ARBA" id="ARBA00022729"/>
    </source>
</evidence>
<dbReference type="GO" id="GO:0015627">
    <property type="term" value="C:type II protein secretion system complex"/>
    <property type="evidence" value="ECO:0007669"/>
    <property type="project" value="InterPro"/>
</dbReference>
<accession>A0A3N2DNW1</accession>
<evidence type="ECO:0000259" key="13">
    <source>
        <dbReference type="Pfam" id="PF21305"/>
    </source>
</evidence>
<evidence type="ECO:0000256" key="1">
    <source>
        <dbReference type="ARBA" id="ARBA00004442"/>
    </source>
</evidence>
<keyword evidence="4" id="KW-1134">Transmembrane beta strand</keyword>
<dbReference type="Gene3D" id="3.30.1370.120">
    <property type="match status" value="3"/>
</dbReference>
<evidence type="ECO:0000256" key="4">
    <source>
        <dbReference type="ARBA" id="ARBA00022452"/>
    </source>
</evidence>
<dbReference type="AlphaFoldDB" id="A0A3N2DNW1"/>
<reference evidence="14 15" key="1">
    <citation type="submission" date="2018-11" db="EMBL/GenBank/DDBJ databases">
        <title>Genomic Encyclopedia of Type Strains, Phase IV (KMG-IV): sequencing the most valuable type-strain genomes for metagenomic binning, comparative biology and taxonomic classification.</title>
        <authorList>
            <person name="Goeker M."/>
        </authorList>
    </citation>
    <scope>NUCLEOTIDE SEQUENCE [LARGE SCALE GENOMIC DNA]</scope>
    <source>
        <strain evidence="14 15">DSM 100316</strain>
    </source>
</reference>
<evidence type="ECO:0000259" key="12">
    <source>
        <dbReference type="Pfam" id="PF03958"/>
    </source>
</evidence>
<feature type="domain" description="NolW-like" evidence="12">
    <location>
        <begin position="228"/>
        <end position="296"/>
    </location>
</feature>
<feature type="domain" description="NolW-like" evidence="12">
    <location>
        <begin position="165"/>
        <end position="223"/>
    </location>
</feature>
<dbReference type="InterPro" id="IPR038591">
    <property type="entry name" value="NolW-like_sf"/>
</dbReference>
<name>A0A3N2DNW1_9GAMM</name>
<keyword evidence="6" id="KW-0732">Signal</keyword>
<comment type="similarity">
    <text evidence="2">Belongs to the bacterial secretin family. GSP D subfamily.</text>
</comment>
<dbReference type="Proteomes" id="UP000275394">
    <property type="component" value="Unassembled WGS sequence"/>
</dbReference>
<evidence type="ECO:0000256" key="8">
    <source>
        <dbReference type="ARBA" id="ARBA00023136"/>
    </source>
</evidence>
<dbReference type="InterPro" id="IPR005644">
    <property type="entry name" value="NolW-like"/>
</dbReference>
<evidence type="ECO:0000256" key="9">
    <source>
        <dbReference type="ARBA" id="ARBA00023237"/>
    </source>
</evidence>
<keyword evidence="15" id="KW-1185">Reference proteome</keyword>
<dbReference type="PANTHER" id="PTHR30332:SF24">
    <property type="entry name" value="SECRETIN GSPD-RELATED"/>
    <property type="match status" value="1"/>
</dbReference>
<dbReference type="Pfam" id="PF00263">
    <property type="entry name" value="Secretin"/>
    <property type="match status" value="1"/>
</dbReference>
<keyword evidence="8" id="KW-0472">Membrane</keyword>
<evidence type="ECO:0000256" key="3">
    <source>
        <dbReference type="ARBA" id="ARBA00022448"/>
    </source>
</evidence>
<dbReference type="InterPro" id="IPR013356">
    <property type="entry name" value="T2SS_GspD"/>
</dbReference>
<proteinExistence type="inferred from homology"/>
<keyword evidence="7" id="KW-0653">Protein transport</keyword>
<comment type="subcellular location">
    <subcellularLocation>
        <location evidence="1 10">Cell outer membrane</location>
    </subcellularLocation>
</comment>
<dbReference type="GO" id="GO:0009279">
    <property type="term" value="C:cell outer membrane"/>
    <property type="evidence" value="ECO:0007669"/>
    <property type="project" value="UniProtKB-SubCell"/>
</dbReference>
<evidence type="ECO:0000256" key="2">
    <source>
        <dbReference type="ARBA" id="ARBA00006980"/>
    </source>
</evidence>
<organism evidence="14 15">
    <name type="scientific">Sinobacterium caligoides</name>
    <dbReference type="NCBI Taxonomy" id="933926"/>
    <lineage>
        <taxon>Bacteria</taxon>
        <taxon>Pseudomonadati</taxon>
        <taxon>Pseudomonadota</taxon>
        <taxon>Gammaproteobacteria</taxon>
        <taxon>Cellvibrionales</taxon>
        <taxon>Spongiibacteraceae</taxon>
        <taxon>Sinobacterium</taxon>
    </lineage>
</organism>
<feature type="domain" description="NolW-like" evidence="12">
    <location>
        <begin position="304"/>
        <end position="385"/>
    </location>
</feature>
<evidence type="ECO:0000259" key="11">
    <source>
        <dbReference type="Pfam" id="PF00263"/>
    </source>
</evidence>
<keyword evidence="9" id="KW-0998">Cell outer membrane</keyword>
<comment type="caution">
    <text evidence="14">The sequence shown here is derived from an EMBL/GenBank/DDBJ whole genome shotgun (WGS) entry which is preliminary data.</text>
</comment>
<dbReference type="PRINTS" id="PR00811">
    <property type="entry name" value="BCTERIALGSPD"/>
</dbReference>
<dbReference type="GO" id="GO:0015628">
    <property type="term" value="P:protein secretion by the type II secretion system"/>
    <property type="evidence" value="ECO:0007669"/>
    <property type="project" value="InterPro"/>
</dbReference>
<keyword evidence="3 10" id="KW-0813">Transport</keyword>
<dbReference type="InterPro" id="IPR004846">
    <property type="entry name" value="T2SS/T3SS_dom"/>
</dbReference>
<dbReference type="PANTHER" id="PTHR30332">
    <property type="entry name" value="PROBABLE GENERAL SECRETION PATHWAY PROTEIN D"/>
    <property type="match status" value="1"/>
</dbReference>
<evidence type="ECO:0000256" key="10">
    <source>
        <dbReference type="RuleBase" id="RU004004"/>
    </source>
</evidence>
<feature type="domain" description="GspD-like N0" evidence="13">
    <location>
        <begin position="71"/>
        <end position="140"/>
    </location>
</feature>
<keyword evidence="5" id="KW-0812">Transmembrane</keyword>
<evidence type="ECO:0000313" key="14">
    <source>
        <dbReference type="EMBL" id="ROS01349.1"/>
    </source>
</evidence>
<dbReference type="Pfam" id="PF03958">
    <property type="entry name" value="Secretin_N"/>
    <property type="match status" value="3"/>
</dbReference>
<evidence type="ECO:0000313" key="15">
    <source>
        <dbReference type="Proteomes" id="UP000275394"/>
    </source>
</evidence>
<evidence type="ECO:0000256" key="7">
    <source>
        <dbReference type="ARBA" id="ARBA00022927"/>
    </source>
</evidence>
<dbReference type="InterPro" id="IPR049371">
    <property type="entry name" value="GspD-like_N0"/>
</dbReference>
<evidence type="ECO:0000256" key="5">
    <source>
        <dbReference type="ARBA" id="ARBA00022692"/>
    </source>
</evidence>
<dbReference type="OrthoDB" id="9775455at2"/>
<dbReference type="InterPro" id="IPR050810">
    <property type="entry name" value="Bact_Secretion_Sys_Channel"/>
</dbReference>